<evidence type="ECO:0000256" key="1">
    <source>
        <dbReference type="SAM" id="Phobius"/>
    </source>
</evidence>
<evidence type="ECO:0000313" key="2">
    <source>
        <dbReference type="EMBL" id="MFJ1268085.1"/>
    </source>
</evidence>
<protein>
    <recommendedName>
        <fullName evidence="4">Transmembrane protein</fullName>
    </recommendedName>
</protein>
<keyword evidence="1" id="KW-1133">Transmembrane helix</keyword>
<feature type="transmembrane region" description="Helical" evidence="1">
    <location>
        <begin position="31"/>
        <end position="53"/>
    </location>
</feature>
<organism evidence="2 3">
    <name type="scientific">Legionella lytica</name>
    <dbReference type="NCBI Taxonomy" id="96232"/>
    <lineage>
        <taxon>Bacteria</taxon>
        <taxon>Pseudomonadati</taxon>
        <taxon>Pseudomonadota</taxon>
        <taxon>Gammaproteobacteria</taxon>
        <taxon>Legionellales</taxon>
        <taxon>Legionellaceae</taxon>
        <taxon>Legionella</taxon>
    </lineage>
</organism>
<keyword evidence="1" id="KW-0472">Membrane</keyword>
<comment type="caution">
    <text evidence="2">The sequence shown here is derived from an EMBL/GenBank/DDBJ whole genome shotgun (WGS) entry which is preliminary data.</text>
</comment>
<evidence type="ECO:0000313" key="3">
    <source>
        <dbReference type="Proteomes" id="UP001615550"/>
    </source>
</evidence>
<sequence>MPSPETKNTLNNSSRDLIGDLLFTARYLPKAALTVSLYALAGAVLGWSSTYVFKEKWNNYAQKNHHVIDPDDQYVATDEKYLHFSRDQQFNHISATMDEAIPTYASLLGASTGIFFAATKVRNNFKLGLEEDRINRHLEIV</sequence>
<dbReference type="EMBL" id="JBGORX010000001">
    <property type="protein sequence ID" value="MFJ1268085.1"/>
    <property type="molecule type" value="Genomic_DNA"/>
</dbReference>
<keyword evidence="1" id="KW-0812">Transmembrane</keyword>
<proteinExistence type="predicted"/>
<reference evidence="2 3" key="1">
    <citation type="submission" date="2024-08" db="EMBL/GenBank/DDBJ databases">
        <title>Draft Genome Sequence of Legionella lytica strain DSB2004, Isolated From a Fire Sprinkler System.</title>
        <authorList>
            <person name="Everhart A.D."/>
            <person name="Kidane D.T."/>
            <person name="Farone A.L."/>
            <person name="Farone M.B."/>
        </authorList>
    </citation>
    <scope>NUCLEOTIDE SEQUENCE [LARGE SCALE GENOMIC DNA]</scope>
    <source>
        <strain evidence="2 3">DSB2004</strain>
    </source>
</reference>
<dbReference type="Proteomes" id="UP001615550">
    <property type="component" value="Unassembled WGS sequence"/>
</dbReference>
<evidence type="ECO:0008006" key="4">
    <source>
        <dbReference type="Google" id="ProtNLM"/>
    </source>
</evidence>
<name>A0ABW8D5X1_9GAMM</name>
<keyword evidence="3" id="KW-1185">Reference proteome</keyword>
<dbReference type="RefSeq" id="WP_400186906.1">
    <property type="nucleotide sequence ID" value="NZ_JBGORX010000001.1"/>
</dbReference>
<gene>
    <name evidence="2" type="ORF">ACD661_05920</name>
</gene>
<accession>A0ABW8D5X1</accession>